<feature type="domain" description="Cyclic nucleotide-binding" evidence="5">
    <location>
        <begin position="58"/>
        <end position="104"/>
    </location>
</feature>
<dbReference type="PROSITE" id="PS50042">
    <property type="entry name" value="CNMP_BINDING_3"/>
    <property type="match status" value="2"/>
</dbReference>
<sequence>MTDIQVREPGEANGTTLPLGQRGRLDLAAVQAALNIPLDSRSDEDTNLIYTLLQAVPLLHALPAGAVRRLSQVAEAVQYHKGDTIFRAGESVQAVYVVVQGRVNCGKASRTAGDWLAEGFSPAPATQHRGTAVVVGEPCTLARIPIEQYEHARLPRSPSTQASRHIATEELVLTPRVIGDPASIALPALRVLRLGINPATGADISTESNALPPLPPAPLVSSLALQSKLVQFDHSLDAFVSSPIAAEHKLTFTPKSAVRINTPMRQHNDRSLLLDASITSELPVADDPDDEDSALRPQILFSTIDPEDAESENQEVPASSLASSPSIDNKRAAAALRPIRGRSTETGSTSRTMSMLSLEGSLPQQRFSSGTRSRNLASRLTLRASMFMPEDRVRSALEKPPEQRHDNDVRALETELGRLTVFAFMPEPSRRKLCQQLQLQEFYSSGSTVATPSTAQKFWWVVYTGSVVVVPSAEQQSSAGIILEEGEAIGFGCPLPGEGDLVATSSSNTQVLRVTAEEYEAAMREGDTVTQEMKTNGKVVVITERRSVPGQPSAGPMRVIIKASRNKLLAFLFERAGKSLDSDPHFMRDFLLTYRAFLTPAELLKATKKALSQVNTRPRATEALEVHPPRFVRLNTRGILEPKDALLQLGLTCSTQLYAAAILLACHSEHVFFPQQPKGSPPPYTLVVSRVAPGSVAEDAGLQAGDMLLPSLQQQRDLDEATLLEHGVALSDTGDVVLLTMDDVLKGALEHHSLTLVAMNDPTLAMHLRHADYESGLMAAYTRLASRKRSLSVSLSGSTAASATGGNAHQATSVGPNPATGISDMSPVKRRHSMATMDAPSRGRKNSMLLPSPVGIFKRKRKESTPEEQVPDLIAQLCGLQEHFDHELCSVLKIYSQDWSKHHYLAVNQITRAEQVVLFLARLWHFEIAPDRELRLLVLQLDERGVAREYLVEQTGFVVRCLEGSVRFLLVDVPADMSSPSRMERASSHSSIASAESRHTDGDQVSVSSHEPKHAAVVCRYVNLNLITENVRREMLDEVTHNIMNVNDIDLLARVICEKQWRMLRRVQPTEYVGLLWHKLQLETANLDELTEQFNWLVRLFKTAILRHKTDIKRRVDHLKRSIILARTMVKLGNLNGAFAIVSALASSEVSRLKKTWSALKSTVRQDFENLESLIDPTRNMATYRTLYAQLSKQRKAIPFLPLVLKDLAFTHEGNQTTVDGLINFDKLRMISRQIHNLTDMCHDSEAVPANLTWRQSGLTLKQFHHRQEMARSILEALASQDVIENEEHFLGLSFFCEQSRHLLRHLKISDPVPQYLGKAASRPLLDQAQAMQKFGPTHLQLVSEEAVATVHDAGAEQTATAPESQKPELSSEPVARVILRRADSSVARHSNEVAGQVGHYHNLKAIEEPVDVPANSAAAKQLRFIQAHSISSLDGGLTYEESGSAEPEAATQATSALSKVTAIHGDDVSSRSVAAAIENPPSGDCTDRDLDMASDNVHAAAPAEVKVAASRNDDMTAEAVANTEAEHDHDPSPLPRDKCSFENLSAKDGASGSSTPTSVPSSPRRHSYRQRTSSSGSLEGLSERPLFRRQSGIFDPEALSARTPSKAPSNSPRPTDLPTGKAPIPPTRDYDSDESDSSAGPAAPHMDEEDAERAVSVFSPEVGVVTSDPPAQATELNSDQMEQEISDGVEDDFEQWLQGMMVSAPNADEDAVNDSTVTTSTRAELDTTELETLMASILAPPPEGKALL</sequence>
<dbReference type="SUPFAM" id="SSF51206">
    <property type="entry name" value="cAMP-binding domain-like"/>
    <property type="match status" value="2"/>
</dbReference>
<dbReference type="EMBL" id="CH991556">
    <property type="protein sequence ID" value="EDQ87988.1"/>
    <property type="molecule type" value="Genomic_DNA"/>
</dbReference>
<evidence type="ECO:0000313" key="7">
    <source>
        <dbReference type="Proteomes" id="UP000001357"/>
    </source>
</evidence>
<dbReference type="Gene3D" id="2.60.120.10">
    <property type="entry name" value="Jelly Rolls"/>
    <property type="match status" value="2"/>
</dbReference>
<feature type="compositionally biased region" description="Basic and acidic residues" evidence="3">
    <location>
        <begin position="1525"/>
        <end position="1541"/>
    </location>
</feature>
<dbReference type="PANTHER" id="PTHR23113:SF363">
    <property type="entry name" value="PROTEIN SON OF SEVENLESS"/>
    <property type="match status" value="1"/>
</dbReference>
<evidence type="ECO:0000313" key="6">
    <source>
        <dbReference type="EMBL" id="EDQ87988.1"/>
    </source>
</evidence>
<evidence type="ECO:0000256" key="1">
    <source>
        <dbReference type="ARBA" id="ARBA00022658"/>
    </source>
</evidence>
<proteinExistence type="predicted"/>
<feature type="region of interest" description="Disordered" evidence="3">
    <location>
        <begin position="978"/>
        <end position="1009"/>
    </location>
</feature>
<dbReference type="GeneID" id="5892487"/>
<keyword evidence="1 2" id="KW-0344">Guanine-nucleotide releasing factor</keyword>
<feature type="compositionally biased region" description="Polar residues" evidence="3">
    <location>
        <begin position="362"/>
        <end position="374"/>
    </location>
</feature>
<dbReference type="InterPro" id="IPR036964">
    <property type="entry name" value="RASGEF_cat_dom_sf"/>
</dbReference>
<gene>
    <name evidence="6" type="ORF">MONBRDRAFT_26683</name>
</gene>
<dbReference type="PANTHER" id="PTHR23113">
    <property type="entry name" value="GUANINE NUCLEOTIDE EXCHANGE FACTOR"/>
    <property type="match status" value="1"/>
</dbReference>
<feature type="domain" description="Ras-GEF" evidence="4">
    <location>
        <begin position="1048"/>
        <end position="1275"/>
    </location>
</feature>
<dbReference type="STRING" id="81824.A9V325"/>
<feature type="domain" description="Cyclic nucleotide-binding" evidence="5">
    <location>
        <begin position="421"/>
        <end position="490"/>
    </location>
</feature>
<dbReference type="InterPro" id="IPR018490">
    <property type="entry name" value="cNMP-bd_dom_sf"/>
</dbReference>
<feature type="region of interest" description="Disordered" evidence="3">
    <location>
        <begin position="303"/>
        <end position="374"/>
    </location>
</feature>
<reference evidence="6 7" key="1">
    <citation type="journal article" date="2008" name="Nature">
        <title>The genome of the choanoflagellate Monosiga brevicollis and the origin of metazoans.</title>
        <authorList>
            <consortium name="JGI Sequencing"/>
            <person name="King N."/>
            <person name="Westbrook M.J."/>
            <person name="Young S.L."/>
            <person name="Kuo A."/>
            <person name="Abedin M."/>
            <person name="Chapman J."/>
            <person name="Fairclough S."/>
            <person name="Hellsten U."/>
            <person name="Isogai Y."/>
            <person name="Letunic I."/>
            <person name="Marr M."/>
            <person name="Pincus D."/>
            <person name="Putnam N."/>
            <person name="Rokas A."/>
            <person name="Wright K.J."/>
            <person name="Zuzow R."/>
            <person name="Dirks W."/>
            <person name="Good M."/>
            <person name="Goodstein D."/>
            <person name="Lemons D."/>
            <person name="Li W."/>
            <person name="Lyons J.B."/>
            <person name="Morris A."/>
            <person name="Nichols S."/>
            <person name="Richter D.J."/>
            <person name="Salamov A."/>
            <person name="Bork P."/>
            <person name="Lim W.A."/>
            <person name="Manning G."/>
            <person name="Miller W.T."/>
            <person name="McGinnis W."/>
            <person name="Shapiro H."/>
            <person name="Tjian R."/>
            <person name="Grigoriev I.V."/>
            <person name="Rokhsar D."/>
        </authorList>
    </citation>
    <scope>NUCLEOTIDE SEQUENCE [LARGE SCALE GENOMIC DNA]</scope>
    <source>
        <strain evidence="7">MX1 / ATCC 50154</strain>
    </source>
</reference>
<dbReference type="InParanoid" id="A9V325"/>
<dbReference type="SUPFAM" id="SSF48366">
    <property type="entry name" value="Ras GEF"/>
    <property type="match status" value="1"/>
</dbReference>
<feature type="compositionally biased region" description="Low complexity" evidence="3">
    <location>
        <begin position="344"/>
        <end position="355"/>
    </location>
</feature>
<dbReference type="InterPro" id="IPR008937">
    <property type="entry name" value="Ras-like_GEF"/>
</dbReference>
<dbReference type="FunCoup" id="A9V325">
    <property type="interactions" value="1002"/>
</dbReference>
<dbReference type="KEGG" id="mbr:MONBRDRAFT_26683"/>
<evidence type="ECO:0000259" key="4">
    <source>
        <dbReference type="PROSITE" id="PS50009"/>
    </source>
</evidence>
<accession>A9V325</accession>
<dbReference type="InterPro" id="IPR014710">
    <property type="entry name" value="RmlC-like_jellyroll"/>
</dbReference>
<dbReference type="GO" id="GO:0005886">
    <property type="term" value="C:plasma membrane"/>
    <property type="evidence" value="ECO:0000318"/>
    <property type="project" value="GO_Central"/>
</dbReference>
<protein>
    <submittedName>
        <fullName evidence="6">Uncharacterized protein</fullName>
    </submittedName>
</protein>
<evidence type="ECO:0000259" key="5">
    <source>
        <dbReference type="PROSITE" id="PS50042"/>
    </source>
</evidence>
<dbReference type="Gene3D" id="1.10.840.10">
    <property type="entry name" value="Ras guanine-nucleotide exchange factors catalytic domain"/>
    <property type="match status" value="1"/>
</dbReference>
<dbReference type="eggNOG" id="KOG3542">
    <property type="taxonomic scope" value="Eukaryota"/>
</dbReference>
<evidence type="ECO:0000256" key="3">
    <source>
        <dbReference type="SAM" id="MobiDB-lite"/>
    </source>
</evidence>
<dbReference type="SMART" id="SM00100">
    <property type="entry name" value="cNMP"/>
    <property type="match status" value="1"/>
</dbReference>
<dbReference type="InterPro" id="IPR036034">
    <property type="entry name" value="PDZ_sf"/>
</dbReference>
<dbReference type="GO" id="GO:0007265">
    <property type="term" value="P:Ras protein signal transduction"/>
    <property type="evidence" value="ECO:0000318"/>
    <property type="project" value="GO_Central"/>
</dbReference>
<dbReference type="SMART" id="SM00147">
    <property type="entry name" value="RasGEF"/>
    <property type="match status" value="1"/>
</dbReference>
<dbReference type="SUPFAM" id="SSF50156">
    <property type="entry name" value="PDZ domain-like"/>
    <property type="match status" value="1"/>
</dbReference>
<keyword evidence="7" id="KW-1185">Reference proteome</keyword>
<dbReference type="PROSITE" id="PS00720">
    <property type="entry name" value="RASGEF"/>
    <property type="match status" value="1"/>
</dbReference>
<feature type="compositionally biased region" description="Polar residues" evidence="3">
    <location>
        <begin position="1603"/>
        <end position="1614"/>
    </location>
</feature>
<organism evidence="6 7">
    <name type="scientific">Monosiga brevicollis</name>
    <name type="common">Choanoflagellate</name>
    <dbReference type="NCBI Taxonomy" id="81824"/>
    <lineage>
        <taxon>Eukaryota</taxon>
        <taxon>Choanoflagellata</taxon>
        <taxon>Craspedida</taxon>
        <taxon>Salpingoecidae</taxon>
        <taxon>Monosiga</taxon>
    </lineage>
</organism>
<feature type="region of interest" description="Disordered" evidence="3">
    <location>
        <begin position="1522"/>
        <end position="1686"/>
    </location>
</feature>
<feature type="region of interest" description="Disordered" evidence="3">
    <location>
        <begin position="1353"/>
        <end position="1372"/>
    </location>
</feature>
<dbReference type="InterPro" id="IPR019804">
    <property type="entry name" value="Ras_G-nucl-exch_fac_CS"/>
</dbReference>
<dbReference type="PROSITE" id="PS50009">
    <property type="entry name" value="RASGEF_CAT"/>
    <property type="match status" value="1"/>
</dbReference>
<dbReference type="GO" id="GO:0005085">
    <property type="term" value="F:guanyl-nucleotide exchange factor activity"/>
    <property type="evidence" value="ECO:0000318"/>
    <property type="project" value="GO_Central"/>
</dbReference>
<feature type="region of interest" description="Disordered" evidence="3">
    <location>
        <begin position="798"/>
        <end position="826"/>
    </location>
</feature>
<dbReference type="Proteomes" id="UP000001357">
    <property type="component" value="Unassembled WGS sequence"/>
</dbReference>
<dbReference type="Pfam" id="PF00617">
    <property type="entry name" value="RasGEF"/>
    <property type="match status" value="1"/>
</dbReference>
<dbReference type="InterPro" id="IPR023578">
    <property type="entry name" value="Ras_GEF_dom_sf"/>
</dbReference>
<dbReference type="CDD" id="cd00038">
    <property type="entry name" value="CAP_ED"/>
    <property type="match status" value="1"/>
</dbReference>
<dbReference type="InterPro" id="IPR001895">
    <property type="entry name" value="RASGEF_cat_dom"/>
</dbReference>
<name>A9V325_MONBE</name>
<dbReference type="RefSeq" id="XP_001747064.1">
    <property type="nucleotide sequence ID" value="XM_001747012.1"/>
</dbReference>
<evidence type="ECO:0000256" key="2">
    <source>
        <dbReference type="PROSITE-ProRule" id="PRU00168"/>
    </source>
</evidence>
<dbReference type="Gene3D" id="1.20.870.10">
    <property type="entry name" value="Son of sevenless (SoS) protein Chain: S domain 1"/>
    <property type="match status" value="1"/>
</dbReference>
<dbReference type="InterPro" id="IPR000595">
    <property type="entry name" value="cNMP-bd_dom"/>
</dbReference>
<feature type="compositionally biased region" description="Low complexity" evidence="3">
    <location>
        <begin position="1552"/>
        <end position="1563"/>
    </location>
</feature>
<feature type="compositionally biased region" description="Polar residues" evidence="3">
    <location>
        <begin position="314"/>
        <end position="327"/>
    </location>
</feature>